<dbReference type="EMBL" id="MLFT02000006">
    <property type="protein sequence ID" value="PHT45788.1"/>
    <property type="molecule type" value="Genomic_DNA"/>
</dbReference>
<keyword evidence="2" id="KW-1185">Reference proteome</keyword>
<dbReference type="AlphaFoldDB" id="A0A2G2WKM7"/>
<dbReference type="OrthoDB" id="1036089at2759"/>
<reference evidence="1 2" key="1">
    <citation type="journal article" date="2017" name="Genome Biol.">
        <title>New reference genome sequences of hot pepper reveal the massive evolution of plant disease-resistance genes by retroduplication.</title>
        <authorList>
            <person name="Kim S."/>
            <person name="Park J."/>
            <person name="Yeom S.I."/>
            <person name="Kim Y.M."/>
            <person name="Seo E."/>
            <person name="Kim K.T."/>
            <person name="Kim M.S."/>
            <person name="Lee J.M."/>
            <person name="Cheong K."/>
            <person name="Shin H.S."/>
            <person name="Kim S.B."/>
            <person name="Han K."/>
            <person name="Lee J."/>
            <person name="Park M."/>
            <person name="Lee H.A."/>
            <person name="Lee H.Y."/>
            <person name="Lee Y."/>
            <person name="Oh S."/>
            <person name="Lee J.H."/>
            <person name="Choi E."/>
            <person name="Choi E."/>
            <person name="Lee S.E."/>
            <person name="Jeon J."/>
            <person name="Kim H."/>
            <person name="Choi G."/>
            <person name="Song H."/>
            <person name="Lee J."/>
            <person name="Lee S.C."/>
            <person name="Kwon J.K."/>
            <person name="Lee H.Y."/>
            <person name="Koo N."/>
            <person name="Hong Y."/>
            <person name="Kim R.W."/>
            <person name="Kang W.H."/>
            <person name="Huh J.H."/>
            <person name="Kang B.C."/>
            <person name="Yang T.J."/>
            <person name="Lee Y.H."/>
            <person name="Bennetzen J.L."/>
            <person name="Choi D."/>
        </authorList>
    </citation>
    <scope>NUCLEOTIDE SEQUENCE [LARGE SCALE GENOMIC DNA]</scope>
    <source>
        <strain evidence="2">cv. PBC81</strain>
    </source>
</reference>
<sequence>MHYNTSYWMCWKGSVIAKNIIRGTPEHEYAGLLAFSHIVELLNPSFSYSIMVNKMDGSFAYYFLAFRACIQGYAHLKKVNDIDEKHLYDKYGCVSNSPGVHPGRHTVLTVISDHKLTHEMVPSENLPDLVGTEVHIACSDAGHWLCWKWYPTESGDQMELEDGWNDPIDHSFGNL</sequence>
<comment type="caution">
    <text evidence="1">The sequence shown here is derived from an EMBL/GenBank/DDBJ whole genome shotgun (WGS) entry which is preliminary data.</text>
</comment>
<evidence type="ECO:0000313" key="1">
    <source>
        <dbReference type="EMBL" id="PHT45788.1"/>
    </source>
</evidence>
<organism evidence="1 2">
    <name type="scientific">Capsicum baccatum</name>
    <name type="common">Peruvian pepper</name>
    <dbReference type="NCBI Taxonomy" id="33114"/>
    <lineage>
        <taxon>Eukaryota</taxon>
        <taxon>Viridiplantae</taxon>
        <taxon>Streptophyta</taxon>
        <taxon>Embryophyta</taxon>
        <taxon>Tracheophyta</taxon>
        <taxon>Spermatophyta</taxon>
        <taxon>Magnoliopsida</taxon>
        <taxon>eudicotyledons</taxon>
        <taxon>Gunneridae</taxon>
        <taxon>Pentapetalae</taxon>
        <taxon>asterids</taxon>
        <taxon>lamiids</taxon>
        <taxon>Solanales</taxon>
        <taxon>Solanaceae</taxon>
        <taxon>Solanoideae</taxon>
        <taxon>Capsiceae</taxon>
        <taxon>Capsicum</taxon>
    </lineage>
</organism>
<reference evidence="2" key="2">
    <citation type="journal article" date="2017" name="J. Anim. Genet.">
        <title>Multiple reference genome sequences of hot pepper reveal the massive evolution of plant disease resistance genes by retroduplication.</title>
        <authorList>
            <person name="Kim S."/>
            <person name="Park J."/>
            <person name="Yeom S.-I."/>
            <person name="Kim Y.-M."/>
            <person name="Seo E."/>
            <person name="Kim K.-T."/>
            <person name="Kim M.-S."/>
            <person name="Lee J.M."/>
            <person name="Cheong K."/>
            <person name="Shin H.-S."/>
            <person name="Kim S.-B."/>
            <person name="Han K."/>
            <person name="Lee J."/>
            <person name="Park M."/>
            <person name="Lee H.-A."/>
            <person name="Lee H.-Y."/>
            <person name="Lee Y."/>
            <person name="Oh S."/>
            <person name="Lee J.H."/>
            <person name="Choi E."/>
            <person name="Choi E."/>
            <person name="Lee S.E."/>
            <person name="Jeon J."/>
            <person name="Kim H."/>
            <person name="Choi G."/>
            <person name="Song H."/>
            <person name="Lee J."/>
            <person name="Lee S.-C."/>
            <person name="Kwon J.-K."/>
            <person name="Lee H.-Y."/>
            <person name="Koo N."/>
            <person name="Hong Y."/>
            <person name="Kim R.W."/>
            <person name="Kang W.-H."/>
            <person name="Huh J.H."/>
            <person name="Kang B.-C."/>
            <person name="Yang T.-J."/>
            <person name="Lee Y.-H."/>
            <person name="Bennetzen J.L."/>
            <person name="Choi D."/>
        </authorList>
    </citation>
    <scope>NUCLEOTIDE SEQUENCE [LARGE SCALE GENOMIC DNA]</scope>
    <source>
        <strain evidence="2">cv. PBC81</strain>
    </source>
</reference>
<accession>A0A2G2WKM7</accession>
<evidence type="ECO:0000313" key="2">
    <source>
        <dbReference type="Proteomes" id="UP000224567"/>
    </source>
</evidence>
<proteinExistence type="predicted"/>
<protein>
    <submittedName>
        <fullName evidence="1">Uncharacterized protein</fullName>
    </submittedName>
</protein>
<dbReference type="Proteomes" id="UP000224567">
    <property type="component" value="Unassembled WGS sequence"/>
</dbReference>
<name>A0A2G2WKM7_CAPBA</name>
<gene>
    <name evidence="1" type="ORF">CQW23_14946</name>
</gene>